<organism evidence="1 2">
    <name type="scientific">Parvularcula dongshanensis</name>
    <dbReference type="NCBI Taxonomy" id="1173995"/>
    <lineage>
        <taxon>Bacteria</taxon>
        <taxon>Pseudomonadati</taxon>
        <taxon>Pseudomonadota</taxon>
        <taxon>Alphaproteobacteria</taxon>
        <taxon>Parvularculales</taxon>
        <taxon>Parvularculaceae</taxon>
        <taxon>Parvularcula</taxon>
    </lineage>
</organism>
<dbReference type="RefSeq" id="WP_183819619.1">
    <property type="nucleotide sequence ID" value="NZ_JACHOB010000007.1"/>
</dbReference>
<protein>
    <recommendedName>
        <fullName evidence="3">Nucleotidyl transferase AbiEii/AbiGii toxin family protein</fullName>
    </recommendedName>
</protein>
<sequence>MVKGLARFTEHFADFGDSYALIGGAACDVLFGEAGIDFRATKDLDVVLCIEVVDSAFAARFQEFLDAGGYSARERSSGRKEFYRFHKPERADYPAMIELFARRPDVPLLPEDATLSPIPIEDEALSLSAILVDDDYYNLLLERRVAKNGLSLIDAATLIPFKARAFLDLSRRHAAGERVASKDIRKHRADVFRLTQLLPATGKIDVADQIRSDLTAFINDVETDGYDPSAVVPGLALDDGATLLGRFYGLEA</sequence>
<dbReference type="Proteomes" id="UP000563524">
    <property type="component" value="Unassembled WGS sequence"/>
</dbReference>
<keyword evidence="2" id="KW-1185">Reference proteome</keyword>
<proteinExistence type="predicted"/>
<accession>A0A840I7J0</accession>
<evidence type="ECO:0000313" key="2">
    <source>
        <dbReference type="Proteomes" id="UP000563524"/>
    </source>
</evidence>
<dbReference type="EMBL" id="JACHOB010000007">
    <property type="protein sequence ID" value="MBB4660241.1"/>
    <property type="molecule type" value="Genomic_DNA"/>
</dbReference>
<reference evidence="1 2" key="1">
    <citation type="submission" date="2020-08" db="EMBL/GenBank/DDBJ databases">
        <title>Genomic Encyclopedia of Type Strains, Phase IV (KMG-IV): sequencing the most valuable type-strain genomes for metagenomic binning, comparative biology and taxonomic classification.</title>
        <authorList>
            <person name="Goeker M."/>
        </authorList>
    </citation>
    <scope>NUCLEOTIDE SEQUENCE [LARGE SCALE GENOMIC DNA]</scope>
    <source>
        <strain evidence="1 2">DSM 102850</strain>
    </source>
</reference>
<evidence type="ECO:0000313" key="1">
    <source>
        <dbReference type="EMBL" id="MBB4660241.1"/>
    </source>
</evidence>
<dbReference type="AlphaFoldDB" id="A0A840I7J0"/>
<comment type="caution">
    <text evidence="1">The sequence shown here is derived from an EMBL/GenBank/DDBJ whole genome shotgun (WGS) entry which is preliminary data.</text>
</comment>
<name>A0A840I7J0_9PROT</name>
<gene>
    <name evidence="1" type="ORF">GGQ59_002791</name>
</gene>
<evidence type="ECO:0008006" key="3">
    <source>
        <dbReference type="Google" id="ProtNLM"/>
    </source>
</evidence>